<reference evidence="3 4" key="1">
    <citation type="submission" date="2020-01" db="EMBL/GenBank/DDBJ databases">
        <title>Genomes assembled from Gulf of Kutch pelagic sediment metagenomes.</title>
        <authorList>
            <person name="Chandrashekar M."/>
            <person name="Mahajan M.S."/>
            <person name="Dave K.J."/>
            <person name="Vatsa P."/>
            <person name="Nathani N.M."/>
        </authorList>
    </citation>
    <scope>NUCLEOTIDE SEQUENCE [LARGE SCALE GENOMIC DNA]</scope>
    <source>
        <strain evidence="3">KS3-K002</strain>
    </source>
</reference>
<protein>
    <recommendedName>
        <fullName evidence="2">FIMAH domain-containing protein</fullName>
    </recommendedName>
</protein>
<dbReference type="EMBL" id="JAACAK010000002">
    <property type="protein sequence ID" value="NIR73608.1"/>
    <property type="molecule type" value="Genomic_DNA"/>
</dbReference>
<gene>
    <name evidence="3" type="ORF">GWO12_00610</name>
</gene>
<feature type="signal peptide" evidence="1">
    <location>
        <begin position="1"/>
        <end position="19"/>
    </location>
</feature>
<dbReference type="AlphaFoldDB" id="A0AAE5CAQ9"/>
<keyword evidence="1" id="KW-0732">Signal</keyword>
<feature type="chain" id="PRO_5042285584" description="FIMAH domain-containing protein" evidence="1">
    <location>
        <begin position="20"/>
        <end position="257"/>
    </location>
</feature>
<dbReference type="InterPro" id="IPR054470">
    <property type="entry name" value="FIMAH_dom"/>
</dbReference>
<evidence type="ECO:0000313" key="4">
    <source>
        <dbReference type="Proteomes" id="UP000702544"/>
    </source>
</evidence>
<comment type="caution">
    <text evidence="3">The sequence shown here is derived from an EMBL/GenBank/DDBJ whole genome shotgun (WGS) entry which is preliminary data.</text>
</comment>
<feature type="domain" description="FIMAH" evidence="2">
    <location>
        <begin position="189"/>
        <end position="250"/>
    </location>
</feature>
<dbReference type="Pfam" id="PF22888">
    <property type="entry name" value="FIMAH"/>
    <property type="match status" value="1"/>
</dbReference>
<evidence type="ECO:0000256" key="1">
    <source>
        <dbReference type="SAM" id="SignalP"/>
    </source>
</evidence>
<accession>A0AAE5CAQ9</accession>
<evidence type="ECO:0000259" key="2">
    <source>
        <dbReference type="Pfam" id="PF22888"/>
    </source>
</evidence>
<proteinExistence type="predicted"/>
<sequence length="257" mass="27326">MRTLAPLAILALVPGCAIAQGTPGTNIDLRVEVSSVDVEDGVTRVEYVLFNEPSSEEELFEFIVEAPAPVLSISQPEPRSGWVTGTAYRGISVAQWSVLEPLMPPGAQSPPLSFEAEGLPAIVTYHARGFFPVPEYEPVPPRPPDAEPVLFSNTVEGKTVGVEPTPPESGPGDLMARGLTVLDQVCGLDWIDAPGVCNSLRVKLEGARASMAAGRIKPARGQLRAFLNELEAQRGRHVSESAYQLLAATAIHIGSAL</sequence>
<evidence type="ECO:0000313" key="3">
    <source>
        <dbReference type="EMBL" id="NIR73608.1"/>
    </source>
</evidence>
<dbReference type="Proteomes" id="UP000702544">
    <property type="component" value="Unassembled WGS sequence"/>
</dbReference>
<organism evidence="3 4">
    <name type="scientific">Candidatus Kutchimonas denitrificans</name>
    <dbReference type="NCBI Taxonomy" id="3056748"/>
    <lineage>
        <taxon>Bacteria</taxon>
        <taxon>Pseudomonadati</taxon>
        <taxon>Gemmatimonadota</taxon>
        <taxon>Gemmatimonadia</taxon>
        <taxon>Candidatus Palauibacterales</taxon>
        <taxon>Candidatus Palauibacteraceae</taxon>
        <taxon>Candidatus Kutchimonas</taxon>
    </lineage>
</organism>
<name>A0AAE5CAQ9_9BACT</name>